<evidence type="ECO:0000313" key="3">
    <source>
        <dbReference type="Proteomes" id="UP000243084"/>
    </source>
</evidence>
<reference evidence="3" key="1">
    <citation type="submission" date="2016-10" db="EMBL/GenBank/DDBJ databases">
        <authorList>
            <person name="Varghese N."/>
            <person name="Submissions S."/>
        </authorList>
    </citation>
    <scope>NUCLEOTIDE SEQUENCE [LARGE SCALE GENOMIC DNA]</scope>
    <source>
        <strain evidence="3">JCM 18195</strain>
    </source>
</reference>
<dbReference type="RefSeq" id="WP_092428050.1">
    <property type="nucleotide sequence ID" value="NZ_FOXM01000002.1"/>
</dbReference>
<name>A0A1I5PX98_9GAMM</name>
<accession>A0A1I5PX98</accession>
<protein>
    <recommendedName>
        <fullName evidence="1">Conserved hypothetical protein CHP02391 domain-containing protein</fullName>
    </recommendedName>
</protein>
<proteinExistence type="predicted"/>
<evidence type="ECO:0000313" key="2">
    <source>
        <dbReference type="EMBL" id="SFP38499.1"/>
    </source>
</evidence>
<evidence type="ECO:0000259" key="1">
    <source>
        <dbReference type="Pfam" id="PF09509"/>
    </source>
</evidence>
<dbReference type="EMBL" id="FOXM01000002">
    <property type="protein sequence ID" value="SFP38499.1"/>
    <property type="molecule type" value="Genomic_DNA"/>
</dbReference>
<dbReference type="Proteomes" id="UP000243084">
    <property type="component" value="Unassembled WGS sequence"/>
</dbReference>
<dbReference type="AlphaFoldDB" id="A0A1I5PX98"/>
<keyword evidence="3" id="KW-1185">Reference proteome</keyword>
<feature type="domain" description="Conserved hypothetical protein CHP02391" evidence="1">
    <location>
        <begin position="108"/>
        <end position="218"/>
    </location>
</feature>
<sequence>MSGVAQISQYQEAYKIALSMHRQFEDLDAPALLILLDSFERIIIPLVKSVDPKWDHCGSLGRHMNFLRKYLPRGYKQLCVSDAFDVVYYDLPILADYLISEAGTPGHIDPRLFEATNRLFDIQDYASVIRAAFPVLSARLRLLFGVSPGSDGEGLVNAIFARGEGDNPVVLSTDAKTAYRNLLAGFYATYRNRLNHDDFQPTLTQAKGVVEMTNSLIKDLEEVAEASAAHNLI</sequence>
<dbReference type="Pfam" id="PF09509">
    <property type="entry name" value="Hypoth_Ymh"/>
    <property type="match status" value="1"/>
</dbReference>
<dbReference type="InterPro" id="IPR012654">
    <property type="entry name" value="CHP02391"/>
</dbReference>
<dbReference type="OrthoDB" id="7025600at2"/>
<organism evidence="2 3">
    <name type="scientific">Geopseudomonas sagittaria</name>
    <dbReference type="NCBI Taxonomy" id="1135990"/>
    <lineage>
        <taxon>Bacteria</taxon>
        <taxon>Pseudomonadati</taxon>
        <taxon>Pseudomonadota</taxon>
        <taxon>Gammaproteobacteria</taxon>
        <taxon>Pseudomonadales</taxon>
        <taxon>Pseudomonadaceae</taxon>
        <taxon>Geopseudomonas</taxon>
    </lineage>
</organism>
<gene>
    <name evidence="2" type="ORF">SAMN05216229_10277</name>
</gene>